<protein>
    <submittedName>
        <fullName evidence="1">Uncharacterized protein</fullName>
    </submittedName>
</protein>
<evidence type="ECO:0000313" key="1">
    <source>
        <dbReference type="EMBL" id="GAA1842090.1"/>
    </source>
</evidence>
<dbReference type="EMBL" id="BAAAQK010000005">
    <property type="protein sequence ID" value="GAA1842090.1"/>
    <property type="molecule type" value="Genomic_DNA"/>
</dbReference>
<proteinExistence type="predicted"/>
<keyword evidence="2" id="KW-1185">Reference proteome</keyword>
<gene>
    <name evidence="1" type="ORF">GCM10009836_21820</name>
</gene>
<evidence type="ECO:0000313" key="2">
    <source>
        <dbReference type="Proteomes" id="UP001500449"/>
    </source>
</evidence>
<name>A0ABN2MXD4_9PSEU</name>
<sequence>MVSPGALVRAVEDNSRRHTGQFLTAIGGTRKRTGELAPHPPEVIAAVRESETARVAVADPGYRS</sequence>
<comment type="caution">
    <text evidence="1">The sequence shown here is derived from an EMBL/GenBank/DDBJ whole genome shotgun (WGS) entry which is preliminary data.</text>
</comment>
<reference evidence="1 2" key="1">
    <citation type="journal article" date="2019" name="Int. J. Syst. Evol. Microbiol.">
        <title>The Global Catalogue of Microorganisms (GCM) 10K type strain sequencing project: providing services to taxonomists for standard genome sequencing and annotation.</title>
        <authorList>
            <consortium name="The Broad Institute Genomics Platform"/>
            <consortium name="The Broad Institute Genome Sequencing Center for Infectious Disease"/>
            <person name="Wu L."/>
            <person name="Ma J."/>
        </authorList>
    </citation>
    <scope>NUCLEOTIDE SEQUENCE [LARGE SCALE GENOMIC DNA]</scope>
    <source>
        <strain evidence="1 2">JCM 16009</strain>
    </source>
</reference>
<dbReference type="Proteomes" id="UP001500449">
    <property type="component" value="Unassembled WGS sequence"/>
</dbReference>
<organism evidence="1 2">
    <name type="scientific">Pseudonocardia ailaonensis</name>
    <dbReference type="NCBI Taxonomy" id="367279"/>
    <lineage>
        <taxon>Bacteria</taxon>
        <taxon>Bacillati</taxon>
        <taxon>Actinomycetota</taxon>
        <taxon>Actinomycetes</taxon>
        <taxon>Pseudonocardiales</taxon>
        <taxon>Pseudonocardiaceae</taxon>
        <taxon>Pseudonocardia</taxon>
    </lineage>
</organism>
<accession>A0ABN2MXD4</accession>